<dbReference type="SUPFAM" id="SSF50729">
    <property type="entry name" value="PH domain-like"/>
    <property type="match status" value="1"/>
</dbReference>
<accession>A0A4S2MQB8</accession>
<dbReference type="PANTHER" id="PTHR37283:SF1">
    <property type="entry name" value="PH DOMAIN-CONTAINING PROTEIN YHR131C"/>
    <property type="match status" value="1"/>
</dbReference>
<feature type="region of interest" description="Disordered" evidence="1">
    <location>
        <begin position="346"/>
        <end position="381"/>
    </location>
</feature>
<reference evidence="3 4" key="1">
    <citation type="submission" date="2019-04" db="EMBL/GenBank/DDBJ databases">
        <title>Comparative genomics and transcriptomics to analyze fruiting body development in filamentous ascomycetes.</title>
        <authorList>
            <consortium name="DOE Joint Genome Institute"/>
            <person name="Lutkenhaus R."/>
            <person name="Traeger S."/>
            <person name="Breuer J."/>
            <person name="Kuo A."/>
            <person name="Lipzen A."/>
            <person name="Pangilinan J."/>
            <person name="Dilworth D."/>
            <person name="Sandor L."/>
            <person name="Poggeler S."/>
            <person name="Barry K."/>
            <person name="Grigoriev I.V."/>
            <person name="Nowrousian M."/>
        </authorList>
    </citation>
    <scope>NUCLEOTIDE SEQUENCE [LARGE SCALE GENOMIC DNA]</scope>
    <source>
        <strain evidence="3 4">CBS 389.68</strain>
    </source>
</reference>
<feature type="compositionally biased region" description="Acidic residues" evidence="1">
    <location>
        <begin position="54"/>
        <end position="64"/>
    </location>
</feature>
<dbReference type="InterPro" id="IPR011993">
    <property type="entry name" value="PH-like_dom_sf"/>
</dbReference>
<feature type="region of interest" description="Disordered" evidence="1">
    <location>
        <begin position="291"/>
        <end position="332"/>
    </location>
</feature>
<gene>
    <name evidence="3" type="ORF">EX30DRAFT_115447</name>
</gene>
<dbReference type="Proteomes" id="UP000298138">
    <property type="component" value="Unassembled WGS sequence"/>
</dbReference>
<dbReference type="InterPro" id="IPR001849">
    <property type="entry name" value="PH_domain"/>
</dbReference>
<keyword evidence="4" id="KW-1185">Reference proteome</keyword>
<feature type="region of interest" description="Disordered" evidence="1">
    <location>
        <begin position="41"/>
        <end position="72"/>
    </location>
</feature>
<evidence type="ECO:0000313" key="4">
    <source>
        <dbReference type="Proteomes" id="UP000298138"/>
    </source>
</evidence>
<dbReference type="Gene3D" id="2.30.29.30">
    <property type="entry name" value="Pleckstrin-homology domain (PH domain)/Phosphotyrosine-binding domain (PTB)"/>
    <property type="match status" value="1"/>
</dbReference>
<dbReference type="EMBL" id="ML220133">
    <property type="protein sequence ID" value="TGZ79275.1"/>
    <property type="molecule type" value="Genomic_DNA"/>
</dbReference>
<dbReference type="PROSITE" id="PS50003">
    <property type="entry name" value="PH_DOMAIN"/>
    <property type="match status" value="1"/>
</dbReference>
<sequence length="434" mass="48952">MAFTLHPNPFPSTLGGFDDTKAMLAAGPAHLQLNMLSSSTDIKNTSGFRPSSPTDDEDEFEPDEQQQHHVRHTTLNTLRRSITEYTSPSVERSRQQFLKEAFPNSSTSALGSVTDDGPPPPTYDEYLAELTLPRWRGKILPREEEGHEQLPAYACTIQKEGLFPVKVEMENPFDPCPHRAWKTRYLVIQGTKLEIREPKAGALFVKGDGWKPFALSKKVQYGPGRICESFTLQLAEVGMATDYRKRNFVIRLRVQTQQLLIACPTIEVQLLWLESLSTAIGLASPLEDRSFPNYRTVPRRRRRHRRSPATDPSDDPEPDLPSASSHRHEPSTDADLAMQTFLTLLDGHTPTSSTTSSSASRAARRRLRSQPDPTAIDPETGKWVPRHRYTSEAHIMYAKRCVPTLLASAPRGQYVVFEGRKMRIWLERNVAALL</sequence>
<feature type="compositionally biased region" description="Basic residues" evidence="1">
    <location>
        <begin position="297"/>
        <end position="307"/>
    </location>
</feature>
<dbReference type="AlphaFoldDB" id="A0A4S2MQB8"/>
<dbReference type="OrthoDB" id="5865767at2759"/>
<organism evidence="3 4">
    <name type="scientific">Ascodesmis nigricans</name>
    <dbReference type="NCBI Taxonomy" id="341454"/>
    <lineage>
        <taxon>Eukaryota</taxon>
        <taxon>Fungi</taxon>
        <taxon>Dikarya</taxon>
        <taxon>Ascomycota</taxon>
        <taxon>Pezizomycotina</taxon>
        <taxon>Pezizomycetes</taxon>
        <taxon>Pezizales</taxon>
        <taxon>Ascodesmidaceae</taxon>
        <taxon>Ascodesmis</taxon>
    </lineage>
</organism>
<evidence type="ECO:0000313" key="3">
    <source>
        <dbReference type="EMBL" id="TGZ79275.1"/>
    </source>
</evidence>
<feature type="compositionally biased region" description="Low complexity" evidence="1">
    <location>
        <begin position="351"/>
        <end position="361"/>
    </location>
</feature>
<feature type="domain" description="PH" evidence="2">
    <location>
        <begin position="156"/>
        <end position="281"/>
    </location>
</feature>
<feature type="compositionally biased region" description="Polar residues" evidence="1">
    <location>
        <begin position="41"/>
        <end position="53"/>
    </location>
</feature>
<dbReference type="SMART" id="SM00233">
    <property type="entry name" value="PH"/>
    <property type="match status" value="1"/>
</dbReference>
<name>A0A4S2MQB8_9PEZI</name>
<dbReference type="InParanoid" id="A0A4S2MQB8"/>
<evidence type="ECO:0000256" key="1">
    <source>
        <dbReference type="SAM" id="MobiDB-lite"/>
    </source>
</evidence>
<evidence type="ECO:0000259" key="2">
    <source>
        <dbReference type="PROSITE" id="PS50003"/>
    </source>
</evidence>
<proteinExistence type="predicted"/>
<dbReference type="PANTHER" id="PTHR37283">
    <property type="entry name" value="PH DOMAIN-CONTAINING PROTEIN YHR131C"/>
    <property type="match status" value="1"/>
</dbReference>
<protein>
    <recommendedName>
        <fullName evidence="2">PH domain-containing protein</fullName>
    </recommendedName>
</protein>
<dbReference type="STRING" id="341454.A0A4S2MQB8"/>